<proteinExistence type="predicted"/>
<feature type="compositionally biased region" description="Low complexity" evidence="2">
    <location>
        <begin position="156"/>
        <end position="169"/>
    </location>
</feature>
<keyword evidence="5" id="KW-1185">Reference proteome</keyword>
<accession>A0AA88IFA7</accession>
<dbReference type="InterPro" id="IPR025258">
    <property type="entry name" value="RH_dom"/>
</dbReference>
<dbReference type="PANTHER" id="PTHR45971:SF1">
    <property type="entry name" value="RUBICON, ISOFORM A"/>
    <property type="match status" value="1"/>
</dbReference>
<dbReference type="InterPro" id="IPR048569">
    <property type="entry name" value="RUBC_PIKBD"/>
</dbReference>
<organism evidence="4 5">
    <name type="scientific">Artemia franciscana</name>
    <name type="common">Brine shrimp</name>
    <name type="synonym">Artemia sanfranciscana</name>
    <dbReference type="NCBI Taxonomy" id="6661"/>
    <lineage>
        <taxon>Eukaryota</taxon>
        <taxon>Metazoa</taxon>
        <taxon>Ecdysozoa</taxon>
        <taxon>Arthropoda</taxon>
        <taxon>Crustacea</taxon>
        <taxon>Branchiopoda</taxon>
        <taxon>Anostraca</taxon>
        <taxon>Artemiidae</taxon>
        <taxon>Artemia</taxon>
    </lineage>
</organism>
<evidence type="ECO:0000313" key="5">
    <source>
        <dbReference type="Proteomes" id="UP001187531"/>
    </source>
</evidence>
<dbReference type="Pfam" id="PF13901">
    <property type="entry name" value="RH_dom"/>
    <property type="match status" value="1"/>
</dbReference>
<dbReference type="InterPro" id="IPR052428">
    <property type="entry name" value="Autophagy_HostDef_Reg"/>
</dbReference>
<feature type="domain" description="Rubicon Homology" evidence="3">
    <location>
        <begin position="333"/>
        <end position="533"/>
    </location>
</feature>
<keyword evidence="1" id="KW-0072">Autophagy</keyword>
<evidence type="ECO:0000256" key="2">
    <source>
        <dbReference type="SAM" id="MobiDB-lite"/>
    </source>
</evidence>
<dbReference type="AlphaFoldDB" id="A0AA88IFA7"/>
<dbReference type="EMBL" id="JAVRJZ010000008">
    <property type="protein sequence ID" value="KAK2719852.1"/>
    <property type="molecule type" value="Genomic_DNA"/>
</dbReference>
<gene>
    <name evidence="4" type="ORF">QYM36_005358</name>
</gene>
<protein>
    <recommendedName>
        <fullName evidence="3">Rubicon Homology domain-containing protein</fullName>
    </recommendedName>
</protein>
<evidence type="ECO:0000313" key="4">
    <source>
        <dbReference type="EMBL" id="KAK2719852.1"/>
    </source>
</evidence>
<dbReference type="Pfam" id="PF21054">
    <property type="entry name" value="RUBC_PIKBD"/>
    <property type="match status" value="1"/>
</dbReference>
<dbReference type="Proteomes" id="UP001187531">
    <property type="component" value="Unassembled WGS sequence"/>
</dbReference>
<dbReference type="GO" id="GO:1901981">
    <property type="term" value="F:phosphatidylinositol phosphate binding"/>
    <property type="evidence" value="ECO:0007669"/>
    <property type="project" value="TreeGrafter"/>
</dbReference>
<name>A0AA88IFA7_ARTSF</name>
<feature type="region of interest" description="Disordered" evidence="2">
    <location>
        <begin position="149"/>
        <end position="169"/>
    </location>
</feature>
<evidence type="ECO:0000259" key="3">
    <source>
        <dbReference type="SMART" id="SM01175"/>
    </source>
</evidence>
<comment type="caution">
    <text evidence="4">The sequence shown here is derived from an EMBL/GenBank/DDBJ whole genome shotgun (WGS) entry which is preliminary data.</text>
</comment>
<dbReference type="PANTHER" id="PTHR45971">
    <property type="entry name" value="PHOX (PX) DOMAIN-CONTAINING PROTEIN"/>
    <property type="match status" value="1"/>
</dbReference>
<dbReference type="GO" id="GO:0006914">
    <property type="term" value="P:autophagy"/>
    <property type="evidence" value="ECO:0007669"/>
    <property type="project" value="UniProtKB-KW"/>
</dbReference>
<reference evidence="4" key="1">
    <citation type="submission" date="2023-07" db="EMBL/GenBank/DDBJ databases">
        <title>Chromosome-level genome assembly of Artemia franciscana.</title>
        <authorList>
            <person name="Jo E."/>
        </authorList>
    </citation>
    <scope>NUCLEOTIDE SEQUENCE</scope>
    <source>
        <tissue evidence="4">Whole body</tissue>
    </source>
</reference>
<sequence>MRRVKSHNRSSSYDFHSTSSLGFGRRHNAKSSSSLDLSEHIRKSVGAGSVIQDSQEEPSFLEDGGLSITPVADGYFPRPQEGQSIIDYLHGISQSNRKYADLDRENAHFNISEVMISVIEQLKFGQTTHASNSNSSPFAIKRSGSKDNFCGRKPVSGPSSPHSGHINTRFSHSYTSSSGAFSGPSSPTNCQASYCDINEDESHCLSRSDEAPKSLSTSASAEGVALALISKFSDDILPKANELEWVVEEADAPQRLLPLPENYLNERDSALEEESDDLSETATRGTKDWAPPRPQIVFTVHPAPNVKMQVAKQNYRCAGCGLKVDRRYVKRFRYCEYFGKFFCSGCHSNKMSIIPARVLKKWDFNRYMVSNFAATLLERMWRDPLFNLGDINPGLYRRSRELDKTTQLRKELIPIAEYIKNCRHSQELNFQLGSYFMNLEKDPYTFSLHDLVRTQCGELPVNLRDFNSEARDHIINCLLCRARGFLCEPCGSDDIIFPFMQNIKRCEKCGACAHAACFNPEKCPRCARLEIRRQQRNRRSESS</sequence>
<feature type="compositionally biased region" description="Polar residues" evidence="2">
    <location>
        <begin position="9"/>
        <end position="21"/>
    </location>
</feature>
<feature type="region of interest" description="Disordered" evidence="2">
    <location>
        <begin position="1"/>
        <end position="38"/>
    </location>
</feature>
<dbReference type="SMART" id="SM01175">
    <property type="entry name" value="DUF4206"/>
    <property type="match status" value="1"/>
</dbReference>
<evidence type="ECO:0000256" key="1">
    <source>
        <dbReference type="ARBA" id="ARBA00023006"/>
    </source>
</evidence>